<gene>
    <name evidence="1" type="ORF">NDN08_000193</name>
</gene>
<dbReference type="EMBL" id="JAMWBK010000013">
    <property type="protein sequence ID" value="KAJ8900894.1"/>
    <property type="molecule type" value="Genomic_DNA"/>
</dbReference>
<protein>
    <submittedName>
        <fullName evidence="1">Uncharacterized protein</fullName>
    </submittedName>
</protein>
<accession>A0AAV8UFV9</accession>
<comment type="caution">
    <text evidence="1">The sequence shown here is derived from an EMBL/GenBank/DDBJ whole genome shotgun (WGS) entry which is preliminary data.</text>
</comment>
<evidence type="ECO:0000313" key="2">
    <source>
        <dbReference type="Proteomes" id="UP001157974"/>
    </source>
</evidence>
<name>A0AAV8UFV9_9RHOD</name>
<sequence>MFELGKKKSRTMEEMDIGSTEIVLKKGRGRKGWVEDEEPVGGVKGRYGRGIKSGMIQKYQRPRKRGSARLAYSPLRQYSVKLAGQADERKKKLAMVRIVIENMASQERFSAPSQSTVLESDSVHESEDGTVEIVIPKVEKYPKNQQLALSFPIPDFRATLESLMDLRLTENGL</sequence>
<organism evidence="1 2">
    <name type="scientific">Rhodosorus marinus</name>
    <dbReference type="NCBI Taxonomy" id="101924"/>
    <lineage>
        <taxon>Eukaryota</taxon>
        <taxon>Rhodophyta</taxon>
        <taxon>Stylonematophyceae</taxon>
        <taxon>Stylonematales</taxon>
        <taxon>Stylonemataceae</taxon>
        <taxon>Rhodosorus</taxon>
    </lineage>
</organism>
<dbReference type="AlphaFoldDB" id="A0AAV8UFV9"/>
<evidence type="ECO:0000313" key="1">
    <source>
        <dbReference type="EMBL" id="KAJ8900894.1"/>
    </source>
</evidence>
<keyword evidence="2" id="KW-1185">Reference proteome</keyword>
<dbReference type="Proteomes" id="UP001157974">
    <property type="component" value="Unassembled WGS sequence"/>
</dbReference>
<reference evidence="1 2" key="1">
    <citation type="journal article" date="2023" name="Nat. Commun.">
        <title>Origin of minicircular mitochondrial genomes in red algae.</title>
        <authorList>
            <person name="Lee Y."/>
            <person name="Cho C.H."/>
            <person name="Lee Y.M."/>
            <person name="Park S.I."/>
            <person name="Yang J.H."/>
            <person name="West J.A."/>
            <person name="Bhattacharya D."/>
            <person name="Yoon H.S."/>
        </authorList>
    </citation>
    <scope>NUCLEOTIDE SEQUENCE [LARGE SCALE GENOMIC DNA]</scope>
    <source>
        <strain evidence="1 2">CCMP1338</strain>
        <tissue evidence="1">Whole cell</tissue>
    </source>
</reference>
<proteinExistence type="predicted"/>